<dbReference type="FunFam" id="3.40.50.300:FF:000042">
    <property type="entry name" value="Maltose/maltodextrin ABC transporter, ATP-binding protein"/>
    <property type="match status" value="1"/>
</dbReference>
<dbReference type="GO" id="GO:0055052">
    <property type="term" value="C:ATP-binding cassette (ABC) transporter complex, substrate-binding subunit-containing"/>
    <property type="evidence" value="ECO:0007669"/>
    <property type="project" value="TreeGrafter"/>
</dbReference>
<dbReference type="Gene3D" id="2.40.50.100">
    <property type="match status" value="2"/>
</dbReference>
<dbReference type="Gene3D" id="3.40.50.300">
    <property type="entry name" value="P-loop containing nucleotide triphosphate hydrolases"/>
    <property type="match status" value="1"/>
</dbReference>
<dbReference type="InterPro" id="IPR015855">
    <property type="entry name" value="ABC_transpr_MalK-like"/>
</dbReference>
<dbReference type="InterPro" id="IPR017871">
    <property type="entry name" value="ABC_transporter-like_CS"/>
</dbReference>
<dbReference type="InterPro" id="IPR027417">
    <property type="entry name" value="P-loop_NTPase"/>
</dbReference>
<dbReference type="CDD" id="cd03301">
    <property type="entry name" value="ABC_MalK_N"/>
    <property type="match status" value="1"/>
</dbReference>
<evidence type="ECO:0000313" key="8">
    <source>
        <dbReference type="EMBL" id="GEJ55740.1"/>
    </source>
</evidence>
<dbReference type="InterPro" id="IPR003439">
    <property type="entry name" value="ABC_transporter-like_ATP-bd"/>
</dbReference>
<evidence type="ECO:0000256" key="2">
    <source>
        <dbReference type="ARBA" id="ARBA00022475"/>
    </source>
</evidence>
<evidence type="ECO:0000256" key="3">
    <source>
        <dbReference type="ARBA" id="ARBA00022741"/>
    </source>
</evidence>
<comment type="caution">
    <text evidence="8">The sequence shown here is derived from an EMBL/GenBank/DDBJ whole genome shotgun (WGS) entry which is preliminary data.</text>
</comment>
<protein>
    <submittedName>
        <fullName evidence="8">sn-glycerol-3-phosphate import ATP-binding protein UgpC</fullName>
    </submittedName>
</protein>
<keyword evidence="3" id="KW-0547">Nucleotide-binding</keyword>
<evidence type="ECO:0000256" key="1">
    <source>
        <dbReference type="ARBA" id="ARBA00022448"/>
    </source>
</evidence>
<dbReference type="EMBL" id="BJTG01000001">
    <property type="protein sequence ID" value="GEJ55740.1"/>
    <property type="molecule type" value="Genomic_DNA"/>
</dbReference>
<keyword evidence="2" id="KW-1003">Cell membrane</keyword>
<evidence type="ECO:0000259" key="7">
    <source>
        <dbReference type="PROSITE" id="PS50893"/>
    </source>
</evidence>
<dbReference type="GO" id="GO:0008643">
    <property type="term" value="P:carbohydrate transport"/>
    <property type="evidence" value="ECO:0007669"/>
    <property type="project" value="InterPro"/>
</dbReference>
<proteinExistence type="predicted"/>
<dbReference type="SUPFAM" id="SSF52540">
    <property type="entry name" value="P-loop containing nucleoside triphosphate hydrolases"/>
    <property type="match status" value="1"/>
</dbReference>
<dbReference type="InterPro" id="IPR008995">
    <property type="entry name" value="Mo/tungstate-bd_C_term_dom"/>
</dbReference>
<dbReference type="InterPro" id="IPR047641">
    <property type="entry name" value="ABC_transpr_MalK/UgpC-like"/>
</dbReference>
<dbReference type="SUPFAM" id="SSF50331">
    <property type="entry name" value="MOP-like"/>
    <property type="match status" value="1"/>
</dbReference>
<keyword evidence="1" id="KW-0813">Transport</keyword>
<dbReference type="PROSITE" id="PS50893">
    <property type="entry name" value="ABC_TRANSPORTER_2"/>
    <property type="match status" value="1"/>
</dbReference>
<evidence type="ECO:0000256" key="6">
    <source>
        <dbReference type="ARBA" id="ARBA00023136"/>
    </source>
</evidence>
<dbReference type="AlphaFoldDB" id="A0A7I9VHZ4"/>
<dbReference type="Gene3D" id="2.40.50.140">
    <property type="entry name" value="Nucleic acid-binding proteins"/>
    <property type="match status" value="1"/>
</dbReference>
<organism evidence="8 9">
    <name type="scientific">Anaeromyxobacter diazotrophicus</name>
    <dbReference type="NCBI Taxonomy" id="2590199"/>
    <lineage>
        <taxon>Bacteria</taxon>
        <taxon>Pseudomonadati</taxon>
        <taxon>Myxococcota</taxon>
        <taxon>Myxococcia</taxon>
        <taxon>Myxococcales</taxon>
        <taxon>Cystobacterineae</taxon>
        <taxon>Anaeromyxobacteraceae</taxon>
        <taxon>Anaeromyxobacter</taxon>
    </lineage>
</organism>
<dbReference type="Pfam" id="PF00005">
    <property type="entry name" value="ABC_tran"/>
    <property type="match status" value="1"/>
</dbReference>
<reference evidence="9" key="1">
    <citation type="journal article" date="2020" name="Appl. Environ. Microbiol.">
        <title>Diazotrophic Anaeromyxobacter Isolates from Soils.</title>
        <authorList>
            <person name="Masuda Y."/>
            <person name="Yamanaka H."/>
            <person name="Xu Z.X."/>
            <person name="Shiratori Y."/>
            <person name="Aono T."/>
            <person name="Amachi S."/>
            <person name="Senoo K."/>
            <person name="Itoh H."/>
        </authorList>
    </citation>
    <scope>NUCLEOTIDE SEQUENCE [LARGE SCALE GENOMIC DNA]</scope>
    <source>
        <strain evidence="9">R267</strain>
    </source>
</reference>
<dbReference type="GO" id="GO:0005524">
    <property type="term" value="F:ATP binding"/>
    <property type="evidence" value="ECO:0007669"/>
    <property type="project" value="UniProtKB-KW"/>
</dbReference>
<feature type="domain" description="ABC transporter" evidence="7">
    <location>
        <begin position="4"/>
        <end position="236"/>
    </location>
</feature>
<dbReference type="PANTHER" id="PTHR43875:SF15">
    <property type="entry name" value="TREHALOSE IMPORT ATP-BINDING PROTEIN SUGC"/>
    <property type="match status" value="1"/>
</dbReference>
<evidence type="ECO:0000256" key="5">
    <source>
        <dbReference type="ARBA" id="ARBA00022967"/>
    </source>
</evidence>
<sequence length="348" mass="38112">MAVLETRRLSKTYQRGEASAVDAVDLVSREGEFLVFLGPSGSGKSTLLRMIAGLEEPTGGQVFIGGRDVTHLAPRQRGIAMVFQSYALYPHLTVRENIRFPLKAQKVPKAQHAGKVEWASALLGIGHLLDRKPRQLSGGERQRVALARAIVREPELFLLDEPLSNLDAKLRASAREELAQFHDRVGTTTVYVTHDQVEAMAMGDRIVVLDHGVVRQIGTPREVYDEPADTFVATFLGSPPMNLLEAGDLVVGFRPETLAPAARVEVPAVRFQLRVTTVEYLGSEQVAYGVFEGGRFAGAKVVSRLPTSAGAFTPGALQDFAVARDQLRLFDKATTRRSARREAELGWT</sequence>
<evidence type="ECO:0000313" key="9">
    <source>
        <dbReference type="Proteomes" id="UP000503640"/>
    </source>
</evidence>
<dbReference type="GO" id="GO:0016887">
    <property type="term" value="F:ATP hydrolysis activity"/>
    <property type="evidence" value="ECO:0007669"/>
    <property type="project" value="InterPro"/>
</dbReference>
<keyword evidence="9" id="KW-1185">Reference proteome</keyword>
<dbReference type="PROSITE" id="PS00211">
    <property type="entry name" value="ABC_TRANSPORTER_1"/>
    <property type="match status" value="1"/>
</dbReference>
<name>A0A7I9VHZ4_9BACT</name>
<keyword evidence="4 8" id="KW-0067">ATP-binding</keyword>
<dbReference type="InterPro" id="IPR012340">
    <property type="entry name" value="NA-bd_OB-fold"/>
</dbReference>
<dbReference type="PANTHER" id="PTHR43875">
    <property type="entry name" value="MALTODEXTRIN IMPORT ATP-BINDING PROTEIN MSMX"/>
    <property type="match status" value="1"/>
</dbReference>
<accession>A0A7I9VHZ4</accession>
<evidence type="ECO:0000256" key="4">
    <source>
        <dbReference type="ARBA" id="ARBA00022840"/>
    </source>
</evidence>
<gene>
    <name evidence="8" type="primary">ugpC</name>
    <name evidence="8" type="ORF">AMYX_04810</name>
</gene>
<keyword evidence="6" id="KW-0472">Membrane</keyword>
<dbReference type="GO" id="GO:0140359">
    <property type="term" value="F:ABC-type transporter activity"/>
    <property type="evidence" value="ECO:0007669"/>
    <property type="project" value="InterPro"/>
</dbReference>
<dbReference type="InterPro" id="IPR003593">
    <property type="entry name" value="AAA+_ATPase"/>
</dbReference>
<dbReference type="SMART" id="SM00382">
    <property type="entry name" value="AAA"/>
    <property type="match status" value="1"/>
</dbReference>
<dbReference type="RefSeq" id="WP_176062528.1">
    <property type="nucleotide sequence ID" value="NZ_BJTG01000001.1"/>
</dbReference>
<dbReference type="Proteomes" id="UP000503640">
    <property type="component" value="Unassembled WGS sequence"/>
</dbReference>
<keyword evidence="5" id="KW-1278">Translocase</keyword>